<evidence type="ECO:0000256" key="5">
    <source>
        <dbReference type="SAM" id="SignalP"/>
    </source>
</evidence>
<dbReference type="GO" id="GO:0030288">
    <property type="term" value="C:outer membrane-bounded periplasmic space"/>
    <property type="evidence" value="ECO:0007669"/>
    <property type="project" value="TreeGrafter"/>
</dbReference>
<feature type="chain" id="PRO_5038822543" evidence="5">
    <location>
        <begin position="23"/>
        <end position="322"/>
    </location>
</feature>
<dbReference type="PANTHER" id="PTHR30532">
    <property type="entry name" value="IRON III DICITRATE-BINDING PERIPLASMIC PROTEIN"/>
    <property type="match status" value="1"/>
</dbReference>
<comment type="subcellular location">
    <subcellularLocation>
        <location evidence="1">Cell envelope</location>
    </subcellularLocation>
</comment>
<dbReference type="PROSITE" id="PS51257">
    <property type="entry name" value="PROKAR_LIPOPROTEIN"/>
    <property type="match status" value="1"/>
</dbReference>
<feature type="signal peptide" evidence="5">
    <location>
        <begin position="1"/>
        <end position="22"/>
    </location>
</feature>
<dbReference type="PROSITE" id="PS51318">
    <property type="entry name" value="TAT"/>
    <property type="match status" value="1"/>
</dbReference>
<dbReference type="Pfam" id="PF01497">
    <property type="entry name" value="Peripla_BP_2"/>
    <property type="match status" value="1"/>
</dbReference>
<evidence type="ECO:0000313" key="7">
    <source>
        <dbReference type="EMBL" id="NYE71539.1"/>
    </source>
</evidence>
<dbReference type="InterPro" id="IPR002491">
    <property type="entry name" value="ABC_transptr_periplasmic_BD"/>
</dbReference>
<organism evidence="7 8">
    <name type="scientific">Microlunatus parietis</name>
    <dbReference type="NCBI Taxonomy" id="682979"/>
    <lineage>
        <taxon>Bacteria</taxon>
        <taxon>Bacillati</taxon>
        <taxon>Actinomycetota</taxon>
        <taxon>Actinomycetes</taxon>
        <taxon>Propionibacteriales</taxon>
        <taxon>Propionibacteriaceae</taxon>
        <taxon>Microlunatus</taxon>
    </lineage>
</organism>
<keyword evidence="4 5" id="KW-0732">Signal</keyword>
<evidence type="ECO:0000256" key="4">
    <source>
        <dbReference type="ARBA" id="ARBA00022729"/>
    </source>
</evidence>
<evidence type="ECO:0000313" key="8">
    <source>
        <dbReference type="Proteomes" id="UP000569914"/>
    </source>
</evidence>
<evidence type="ECO:0000256" key="3">
    <source>
        <dbReference type="ARBA" id="ARBA00022448"/>
    </source>
</evidence>
<dbReference type="AlphaFoldDB" id="A0A7Y9I878"/>
<keyword evidence="3" id="KW-0813">Transport</keyword>
<dbReference type="Proteomes" id="UP000569914">
    <property type="component" value="Unassembled WGS sequence"/>
</dbReference>
<evidence type="ECO:0000256" key="1">
    <source>
        <dbReference type="ARBA" id="ARBA00004196"/>
    </source>
</evidence>
<accession>A0A7Y9I878</accession>
<dbReference type="EMBL" id="JACCBU010000001">
    <property type="protein sequence ID" value="NYE71539.1"/>
    <property type="molecule type" value="Genomic_DNA"/>
</dbReference>
<dbReference type="InterPro" id="IPR006311">
    <property type="entry name" value="TAT_signal"/>
</dbReference>
<dbReference type="SUPFAM" id="SSF53807">
    <property type="entry name" value="Helical backbone' metal receptor"/>
    <property type="match status" value="1"/>
</dbReference>
<sequence length="322" mass="34124">MATTRRALLAGAVLLAAGCARTTDDPTAAPSAAADRRTIKHKFGETVIEGKPERVITVGWNDHDFVLGLGVVPVGIRAWFDNYDTLPWVTAVTGGAKLPTVAADEIDLEAVAAAQPQVILAIYESIDETMYGKLSQIAPTVVQSADHPDGETPWDVQLITTGQALGLADQAEATKIKLTDAIERAKAEHPEFAGKVLVEDFGPENGGHYLIGKGDPRRALLDALGFDAQQEKGDLSEENLHLLDRDVLFAVGATKEQMITSPLFAALAVVKEDRTLYTTFASNLAAALSYSGPSALGYALDELVPELANALNGRPVADLADA</sequence>
<gene>
    <name evidence="7" type="ORF">BKA15_002868</name>
</gene>
<keyword evidence="8" id="KW-1185">Reference proteome</keyword>
<dbReference type="InterPro" id="IPR051313">
    <property type="entry name" value="Bact_iron-sidero_bind"/>
</dbReference>
<dbReference type="Gene3D" id="3.40.50.1980">
    <property type="entry name" value="Nitrogenase molybdenum iron protein domain"/>
    <property type="match status" value="2"/>
</dbReference>
<evidence type="ECO:0000256" key="2">
    <source>
        <dbReference type="ARBA" id="ARBA00008814"/>
    </source>
</evidence>
<dbReference type="RefSeq" id="WP_179751756.1">
    <property type="nucleotide sequence ID" value="NZ_JACCBU010000001.1"/>
</dbReference>
<evidence type="ECO:0000259" key="6">
    <source>
        <dbReference type="PROSITE" id="PS50983"/>
    </source>
</evidence>
<comment type="similarity">
    <text evidence="2">Belongs to the bacterial solute-binding protein 8 family.</text>
</comment>
<feature type="domain" description="Fe/B12 periplasmic-binding" evidence="6">
    <location>
        <begin position="54"/>
        <end position="311"/>
    </location>
</feature>
<proteinExistence type="inferred from homology"/>
<dbReference type="PANTHER" id="PTHR30532:SF24">
    <property type="entry name" value="FERRIC ENTEROBACTIN-BINDING PERIPLASMIC PROTEIN FEPB"/>
    <property type="match status" value="1"/>
</dbReference>
<name>A0A7Y9I878_9ACTN</name>
<reference evidence="7 8" key="1">
    <citation type="submission" date="2020-07" db="EMBL/GenBank/DDBJ databases">
        <title>Sequencing the genomes of 1000 actinobacteria strains.</title>
        <authorList>
            <person name="Klenk H.-P."/>
        </authorList>
    </citation>
    <scope>NUCLEOTIDE SEQUENCE [LARGE SCALE GENOMIC DNA]</scope>
    <source>
        <strain evidence="7 8">DSM 22083</strain>
    </source>
</reference>
<dbReference type="PROSITE" id="PS50983">
    <property type="entry name" value="FE_B12_PBP"/>
    <property type="match status" value="1"/>
</dbReference>
<comment type="caution">
    <text evidence="7">The sequence shown here is derived from an EMBL/GenBank/DDBJ whole genome shotgun (WGS) entry which is preliminary data.</text>
</comment>
<protein>
    <submittedName>
        <fullName evidence="7">Iron complex transport system substrate-binding protein</fullName>
    </submittedName>
</protein>
<dbReference type="GO" id="GO:1901678">
    <property type="term" value="P:iron coordination entity transport"/>
    <property type="evidence" value="ECO:0007669"/>
    <property type="project" value="UniProtKB-ARBA"/>
</dbReference>